<evidence type="ECO:0000313" key="7">
    <source>
        <dbReference type="EMBL" id="NYI95598.1"/>
    </source>
</evidence>
<dbReference type="EMBL" id="JACCFO010000001">
    <property type="protein sequence ID" value="NYI95598.1"/>
    <property type="molecule type" value="Genomic_DNA"/>
</dbReference>
<reference evidence="7 8" key="1">
    <citation type="submission" date="2020-07" db="EMBL/GenBank/DDBJ databases">
        <title>Sequencing the genomes of 1000 actinobacteria strains.</title>
        <authorList>
            <person name="Klenk H.-P."/>
        </authorList>
    </citation>
    <scope>NUCLEOTIDE SEQUENCE [LARGE SCALE GENOMIC DNA]</scope>
    <source>
        <strain evidence="7 8">DSM 45927</strain>
    </source>
</reference>
<dbReference type="InterPro" id="IPR000064">
    <property type="entry name" value="NLP_P60_dom"/>
</dbReference>
<dbReference type="AlphaFoldDB" id="A0A853BJC0"/>
<dbReference type="SUPFAM" id="SSF54001">
    <property type="entry name" value="Cysteine proteinases"/>
    <property type="match status" value="1"/>
</dbReference>
<dbReference type="GO" id="GO:0008234">
    <property type="term" value="F:cysteine-type peptidase activity"/>
    <property type="evidence" value="ECO:0007669"/>
    <property type="project" value="UniProtKB-KW"/>
</dbReference>
<evidence type="ECO:0000256" key="4">
    <source>
        <dbReference type="ARBA" id="ARBA00022807"/>
    </source>
</evidence>
<feature type="chain" id="PRO_5039027609" evidence="5">
    <location>
        <begin position="19"/>
        <end position="193"/>
    </location>
</feature>
<protein>
    <submittedName>
        <fullName evidence="7">Cell wall-associated NlpC family hydrolase</fullName>
    </submittedName>
</protein>
<dbReference type="InterPro" id="IPR038765">
    <property type="entry name" value="Papain-like_cys_pep_sf"/>
</dbReference>
<dbReference type="PANTHER" id="PTHR47359:SF3">
    <property type="entry name" value="NLP_P60 DOMAIN-CONTAINING PROTEIN-RELATED"/>
    <property type="match status" value="1"/>
</dbReference>
<accession>A0A853BJC0</accession>
<keyword evidence="8" id="KW-1185">Reference proteome</keyword>
<evidence type="ECO:0000313" key="8">
    <source>
        <dbReference type="Proteomes" id="UP000575985"/>
    </source>
</evidence>
<dbReference type="Gene3D" id="3.90.1720.10">
    <property type="entry name" value="endopeptidase domain like (from Nostoc punctiforme)"/>
    <property type="match status" value="1"/>
</dbReference>
<proteinExistence type="inferred from homology"/>
<keyword evidence="3 7" id="KW-0378">Hydrolase</keyword>
<feature type="domain" description="NlpC/P60" evidence="6">
    <location>
        <begin position="69"/>
        <end position="191"/>
    </location>
</feature>
<dbReference type="RefSeq" id="WP_218901897.1">
    <property type="nucleotide sequence ID" value="NZ_JACCFO010000001.1"/>
</dbReference>
<evidence type="ECO:0000256" key="3">
    <source>
        <dbReference type="ARBA" id="ARBA00022801"/>
    </source>
</evidence>
<keyword evidence="4" id="KW-0788">Thiol protease</keyword>
<dbReference type="Pfam" id="PF00877">
    <property type="entry name" value="NLPC_P60"/>
    <property type="match status" value="1"/>
</dbReference>
<dbReference type="PANTHER" id="PTHR47359">
    <property type="entry name" value="PEPTIDOGLYCAN DL-ENDOPEPTIDASE CWLO"/>
    <property type="match status" value="1"/>
</dbReference>
<comment type="similarity">
    <text evidence="1">Belongs to the peptidase C40 family.</text>
</comment>
<keyword evidence="2" id="KW-0645">Protease</keyword>
<organism evidence="7 8">
    <name type="scientific">Streptomonospora nanhaiensis</name>
    <dbReference type="NCBI Taxonomy" id="1323731"/>
    <lineage>
        <taxon>Bacteria</taxon>
        <taxon>Bacillati</taxon>
        <taxon>Actinomycetota</taxon>
        <taxon>Actinomycetes</taxon>
        <taxon>Streptosporangiales</taxon>
        <taxon>Nocardiopsidaceae</taxon>
        <taxon>Streptomonospora</taxon>
    </lineage>
</organism>
<evidence type="ECO:0000256" key="5">
    <source>
        <dbReference type="SAM" id="SignalP"/>
    </source>
</evidence>
<keyword evidence="5" id="KW-0732">Signal</keyword>
<comment type="caution">
    <text evidence="7">The sequence shown here is derived from an EMBL/GenBank/DDBJ whole genome shotgun (WGS) entry which is preliminary data.</text>
</comment>
<name>A0A853BJC0_9ACTN</name>
<evidence type="ECO:0000256" key="1">
    <source>
        <dbReference type="ARBA" id="ARBA00007074"/>
    </source>
</evidence>
<dbReference type="Proteomes" id="UP000575985">
    <property type="component" value="Unassembled WGS sequence"/>
</dbReference>
<gene>
    <name evidence="7" type="ORF">HNR12_001875</name>
</gene>
<sequence>MISIAAVVVIGLSSSSIADVLHDATRDYVCRVEGPECGGESWVEHERPEEPEEYVWTFSSTWDGEVRGEGDARVAVAFALAQQGKPYIWGATGRNGYDCSSLMMEAWREAGVSLPRTTWDQIAALPNISKGELQPGDLIFFHTMPEMEPPTHVGMYIGNGQMVHAGNPVNVTQVIGNPHWESIWVGQARVPQG</sequence>
<dbReference type="GO" id="GO:0006508">
    <property type="term" value="P:proteolysis"/>
    <property type="evidence" value="ECO:0007669"/>
    <property type="project" value="UniProtKB-KW"/>
</dbReference>
<evidence type="ECO:0000256" key="2">
    <source>
        <dbReference type="ARBA" id="ARBA00022670"/>
    </source>
</evidence>
<dbReference type="PROSITE" id="PS51935">
    <property type="entry name" value="NLPC_P60"/>
    <property type="match status" value="1"/>
</dbReference>
<dbReference type="InterPro" id="IPR051794">
    <property type="entry name" value="PG_Endopeptidase_C40"/>
</dbReference>
<feature type="signal peptide" evidence="5">
    <location>
        <begin position="1"/>
        <end position="18"/>
    </location>
</feature>
<evidence type="ECO:0000259" key="6">
    <source>
        <dbReference type="PROSITE" id="PS51935"/>
    </source>
</evidence>